<evidence type="ECO:0000256" key="8">
    <source>
        <dbReference type="RuleBase" id="RU000688"/>
    </source>
</evidence>
<dbReference type="STRING" id="46731.A0A3M6T4I4"/>
<feature type="domain" description="G-protein coupled receptors family 1 profile" evidence="10">
    <location>
        <begin position="40"/>
        <end position="291"/>
    </location>
</feature>
<evidence type="ECO:0000256" key="1">
    <source>
        <dbReference type="ARBA" id="ARBA00004141"/>
    </source>
</evidence>
<feature type="transmembrane region" description="Helical" evidence="9">
    <location>
        <begin position="184"/>
        <end position="205"/>
    </location>
</feature>
<evidence type="ECO:0000256" key="2">
    <source>
        <dbReference type="ARBA" id="ARBA00022692"/>
    </source>
</evidence>
<keyword evidence="4 8" id="KW-0297">G-protein coupled receptor</keyword>
<evidence type="ECO:0000259" key="10">
    <source>
        <dbReference type="PROSITE" id="PS50262"/>
    </source>
</evidence>
<keyword evidence="12" id="KW-1185">Reference proteome</keyword>
<evidence type="ECO:0000256" key="3">
    <source>
        <dbReference type="ARBA" id="ARBA00022989"/>
    </source>
</evidence>
<evidence type="ECO:0000256" key="7">
    <source>
        <dbReference type="ARBA" id="ARBA00023224"/>
    </source>
</evidence>
<keyword evidence="2 8" id="KW-0812">Transmembrane</keyword>
<dbReference type="CDD" id="cd00637">
    <property type="entry name" value="7tm_classA_rhodopsin-like"/>
    <property type="match status" value="1"/>
</dbReference>
<reference evidence="11 12" key="1">
    <citation type="journal article" date="2018" name="Sci. Rep.">
        <title>Comparative analysis of the Pocillopora damicornis genome highlights role of immune system in coral evolution.</title>
        <authorList>
            <person name="Cunning R."/>
            <person name="Bay R.A."/>
            <person name="Gillette P."/>
            <person name="Baker A.C."/>
            <person name="Traylor-Knowles N."/>
        </authorList>
    </citation>
    <scope>NUCLEOTIDE SEQUENCE [LARGE SCALE GENOMIC DNA]</scope>
    <source>
        <strain evidence="11">RSMAS</strain>
        <tissue evidence="11">Whole animal</tissue>
    </source>
</reference>
<keyword evidence="5 9" id="KW-0472">Membrane</keyword>
<dbReference type="PROSITE" id="PS50262">
    <property type="entry name" value="G_PROTEIN_RECEP_F1_2"/>
    <property type="match status" value="1"/>
</dbReference>
<name>A0A3M6T4I4_POCDA</name>
<dbReference type="PANTHER" id="PTHR24240">
    <property type="entry name" value="OPSIN"/>
    <property type="match status" value="1"/>
</dbReference>
<dbReference type="GO" id="GO:0004930">
    <property type="term" value="F:G protein-coupled receptor activity"/>
    <property type="evidence" value="ECO:0007669"/>
    <property type="project" value="UniProtKB-KW"/>
</dbReference>
<protein>
    <recommendedName>
        <fullName evidence="10">G-protein coupled receptors family 1 profile domain-containing protein</fullName>
    </recommendedName>
</protein>
<feature type="transmembrane region" description="Helical" evidence="9">
    <location>
        <begin position="102"/>
        <end position="124"/>
    </location>
</feature>
<dbReference type="AlphaFoldDB" id="A0A3M6T4I4"/>
<dbReference type="EMBL" id="RCHS01004356">
    <property type="protein sequence ID" value="RMX35534.1"/>
    <property type="molecule type" value="Genomic_DNA"/>
</dbReference>
<keyword evidence="3 9" id="KW-1133">Transmembrane helix</keyword>
<accession>A0A3M6T4I4</accession>
<dbReference type="InterPro" id="IPR017452">
    <property type="entry name" value="GPCR_Rhodpsn_7TM"/>
</dbReference>
<evidence type="ECO:0000256" key="5">
    <source>
        <dbReference type="ARBA" id="ARBA00023136"/>
    </source>
</evidence>
<dbReference type="Gene3D" id="1.20.1070.10">
    <property type="entry name" value="Rhodopsin 7-helix transmembrane proteins"/>
    <property type="match status" value="1"/>
</dbReference>
<organism evidence="11 12">
    <name type="scientific">Pocillopora damicornis</name>
    <name type="common">Cauliflower coral</name>
    <name type="synonym">Millepora damicornis</name>
    <dbReference type="NCBI Taxonomy" id="46731"/>
    <lineage>
        <taxon>Eukaryota</taxon>
        <taxon>Metazoa</taxon>
        <taxon>Cnidaria</taxon>
        <taxon>Anthozoa</taxon>
        <taxon>Hexacorallia</taxon>
        <taxon>Scleractinia</taxon>
        <taxon>Astrocoeniina</taxon>
        <taxon>Pocilloporidae</taxon>
        <taxon>Pocillopora</taxon>
    </lineage>
</organism>
<evidence type="ECO:0000313" key="12">
    <source>
        <dbReference type="Proteomes" id="UP000275408"/>
    </source>
</evidence>
<dbReference type="OMA" id="YLCLTWL"/>
<evidence type="ECO:0000256" key="6">
    <source>
        <dbReference type="ARBA" id="ARBA00023170"/>
    </source>
</evidence>
<evidence type="ECO:0000313" key="11">
    <source>
        <dbReference type="EMBL" id="RMX35534.1"/>
    </source>
</evidence>
<keyword evidence="7 8" id="KW-0807">Transducer</keyword>
<comment type="similarity">
    <text evidence="8">Belongs to the G-protein coupled receptor 1 family.</text>
</comment>
<proteinExistence type="inferred from homology"/>
<evidence type="ECO:0000256" key="9">
    <source>
        <dbReference type="SAM" id="Phobius"/>
    </source>
</evidence>
<dbReference type="Proteomes" id="UP000275408">
    <property type="component" value="Unassembled WGS sequence"/>
</dbReference>
<dbReference type="PRINTS" id="PR00237">
    <property type="entry name" value="GPCRRHODOPSN"/>
</dbReference>
<dbReference type="PROSITE" id="PS00237">
    <property type="entry name" value="G_PROTEIN_RECEP_F1_1"/>
    <property type="match status" value="1"/>
</dbReference>
<dbReference type="Pfam" id="PF00001">
    <property type="entry name" value="7tm_1"/>
    <property type="match status" value="1"/>
</dbReference>
<keyword evidence="6 8" id="KW-0675">Receptor</keyword>
<dbReference type="OrthoDB" id="10044919at2759"/>
<feature type="transmembrane region" description="Helical" evidence="9">
    <location>
        <begin position="239"/>
        <end position="259"/>
    </location>
</feature>
<sequence>MDLAEQQLQEMLNELNSRSQLTVVLESGLYALILLMLFVGNFATLFVIAFNNRMRTIPNMFVASLAVSDFLLGALSAGPIAFTALVKSRWPFNDTTCQYQGYVAITLAVTSTQTLALTAVNRYFRIVSPAKYRRYFTEKKTQIMILASWFYCMWAPLPYLLNGYRMVFHPAKFFCYLQIDSGPFTAFLVTVYVGLPTCVVIFCYLRIFQTVRSHNNNFQTTQESSNTVNVEEIKITRTLFVIVVFFNLCWTPVLLIDILDTIRGSWSLPREAYVAYSFLATISSALNPIIYGVMNKNFRREYLKIIRCTFCRSQVVVEPLNSKGNRAITVVSTV</sequence>
<dbReference type="InterPro" id="IPR000276">
    <property type="entry name" value="GPCR_Rhodpsn"/>
</dbReference>
<dbReference type="InterPro" id="IPR050125">
    <property type="entry name" value="GPCR_opsins"/>
</dbReference>
<feature type="transmembrane region" description="Helical" evidence="9">
    <location>
        <begin position="145"/>
        <end position="164"/>
    </location>
</feature>
<feature type="transmembrane region" description="Helical" evidence="9">
    <location>
        <begin position="29"/>
        <end position="50"/>
    </location>
</feature>
<gene>
    <name evidence="11" type="ORF">pdam_00003802</name>
</gene>
<comment type="caution">
    <text evidence="11">The sequence shown here is derived from an EMBL/GenBank/DDBJ whole genome shotgun (WGS) entry which is preliminary data.</text>
</comment>
<dbReference type="SMART" id="SM01381">
    <property type="entry name" value="7TM_GPCR_Srsx"/>
    <property type="match status" value="1"/>
</dbReference>
<dbReference type="SUPFAM" id="SSF81321">
    <property type="entry name" value="Family A G protein-coupled receptor-like"/>
    <property type="match status" value="1"/>
</dbReference>
<feature type="transmembrane region" description="Helical" evidence="9">
    <location>
        <begin position="274"/>
        <end position="294"/>
    </location>
</feature>
<feature type="transmembrane region" description="Helical" evidence="9">
    <location>
        <begin position="62"/>
        <end position="82"/>
    </location>
</feature>
<dbReference type="GO" id="GO:0016020">
    <property type="term" value="C:membrane"/>
    <property type="evidence" value="ECO:0007669"/>
    <property type="project" value="UniProtKB-SubCell"/>
</dbReference>
<comment type="subcellular location">
    <subcellularLocation>
        <location evidence="1">Membrane</location>
        <topology evidence="1">Multi-pass membrane protein</topology>
    </subcellularLocation>
</comment>
<evidence type="ECO:0000256" key="4">
    <source>
        <dbReference type="ARBA" id="ARBA00023040"/>
    </source>
</evidence>